<keyword evidence="2" id="KW-1185">Reference proteome</keyword>
<dbReference type="Proteomes" id="UP000887159">
    <property type="component" value="Unassembled WGS sequence"/>
</dbReference>
<proteinExistence type="predicted"/>
<dbReference type="EMBL" id="BMAU01021402">
    <property type="protein sequence ID" value="GFY32324.1"/>
    <property type="molecule type" value="Genomic_DNA"/>
</dbReference>
<name>A0A8X6WDC1_TRICX</name>
<reference evidence="1" key="1">
    <citation type="submission" date="2020-08" db="EMBL/GenBank/DDBJ databases">
        <title>Multicomponent nature underlies the extraordinary mechanical properties of spider dragline silk.</title>
        <authorList>
            <person name="Kono N."/>
            <person name="Nakamura H."/>
            <person name="Mori M."/>
            <person name="Yoshida Y."/>
            <person name="Ohtoshi R."/>
            <person name="Malay A.D."/>
            <person name="Moran D.A.P."/>
            <person name="Tomita M."/>
            <person name="Numata K."/>
            <person name="Arakawa K."/>
        </authorList>
    </citation>
    <scope>NUCLEOTIDE SEQUENCE</scope>
</reference>
<evidence type="ECO:0000313" key="1">
    <source>
        <dbReference type="EMBL" id="GFY32324.1"/>
    </source>
</evidence>
<gene>
    <name evidence="1" type="ORF">TNCV_3558321</name>
</gene>
<sequence>MNAQAFLDATSLYQSIGKVLNFDEIPNLLRELSENESDGGEQSCFKLDSDEEIRVKMTAKNLKSDVIENILENPDIYVAMNGTEWVPYKSNEPGRFATRNVLRQSSGQASFTKHNVNVNFFII</sequence>
<dbReference type="AlphaFoldDB" id="A0A8X6WDC1"/>
<protein>
    <submittedName>
        <fullName evidence="1">Uncharacterized protein</fullName>
    </submittedName>
</protein>
<comment type="caution">
    <text evidence="1">The sequence shown here is derived from an EMBL/GenBank/DDBJ whole genome shotgun (WGS) entry which is preliminary data.</text>
</comment>
<evidence type="ECO:0000313" key="2">
    <source>
        <dbReference type="Proteomes" id="UP000887159"/>
    </source>
</evidence>
<organism evidence="1 2">
    <name type="scientific">Trichonephila clavipes</name>
    <name type="common">Golden silk orbweaver</name>
    <name type="synonym">Nephila clavipes</name>
    <dbReference type="NCBI Taxonomy" id="2585209"/>
    <lineage>
        <taxon>Eukaryota</taxon>
        <taxon>Metazoa</taxon>
        <taxon>Ecdysozoa</taxon>
        <taxon>Arthropoda</taxon>
        <taxon>Chelicerata</taxon>
        <taxon>Arachnida</taxon>
        <taxon>Araneae</taxon>
        <taxon>Araneomorphae</taxon>
        <taxon>Entelegynae</taxon>
        <taxon>Araneoidea</taxon>
        <taxon>Nephilidae</taxon>
        <taxon>Trichonephila</taxon>
    </lineage>
</organism>
<accession>A0A8X6WDC1</accession>